<feature type="non-terminal residue" evidence="1">
    <location>
        <position position="50"/>
    </location>
</feature>
<gene>
    <name evidence="1" type="ORF">TorRG33x02_054670</name>
</gene>
<dbReference type="EMBL" id="JXTC01000022">
    <property type="protein sequence ID" value="PON98852.1"/>
    <property type="molecule type" value="Genomic_DNA"/>
</dbReference>
<name>A0A2P5FM25_TREOI</name>
<comment type="caution">
    <text evidence="1">The sequence shown here is derived from an EMBL/GenBank/DDBJ whole genome shotgun (WGS) entry which is preliminary data.</text>
</comment>
<proteinExistence type="predicted"/>
<dbReference type="AlphaFoldDB" id="A0A2P5FM25"/>
<sequence>MEVRWYSGKEHMEHEDHSVDLAKLHARQLRYEEIMGDIQASINSIHNLLE</sequence>
<dbReference type="Proteomes" id="UP000237000">
    <property type="component" value="Unassembled WGS sequence"/>
</dbReference>
<accession>A0A2P5FM25</accession>
<organism evidence="1 2">
    <name type="scientific">Trema orientale</name>
    <name type="common">Charcoal tree</name>
    <name type="synonym">Celtis orientalis</name>
    <dbReference type="NCBI Taxonomy" id="63057"/>
    <lineage>
        <taxon>Eukaryota</taxon>
        <taxon>Viridiplantae</taxon>
        <taxon>Streptophyta</taxon>
        <taxon>Embryophyta</taxon>
        <taxon>Tracheophyta</taxon>
        <taxon>Spermatophyta</taxon>
        <taxon>Magnoliopsida</taxon>
        <taxon>eudicotyledons</taxon>
        <taxon>Gunneridae</taxon>
        <taxon>Pentapetalae</taxon>
        <taxon>rosids</taxon>
        <taxon>fabids</taxon>
        <taxon>Rosales</taxon>
        <taxon>Cannabaceae</taxon>
        <taxon>Trema</taxon>
    </lineage>
</organism>
<evidence type="ECO:0000313" key="1">
    <source>
        <dbReference type="EMBL" id="PON98852.1"/>
    </source>
</evidence>
<protein>
    <submittedName>
        <fullName evidence="1">Uncharacterized protein</fullName>
    </submittedName>
</protein>
<dbReference type="InParanoid" id="A0A2P5FM25"/>
<keyword evidence="2" id="KW-1185">Reference proteome</keyword>
<evidence type="ECO:0000313" key="2">
    <source>
        <dbReference type="Proteomes" id="UP000237000"/>
    </source>
</evidence>
<reference evidence="2" key="1">
    <citation type="submission" date="2016-06" db="EMBL/GenBank/DDBJ databases">
        <title>Parallel loss of symbiosis genes in relatives of nitrogen-fixing non-legume Parasponia.</title>
        <authorList>
            <person name="Van Velzen R."/>
            <person name="Holmer R."/>
            <person name="Bu F."/>
            <person name="Rutten L."/>
            <person name="Van Zeijl A."/>
            <person name="Liu W."/>
            <person name="Santuari L."/>
            <person name="Cao Q."/>
            <person name="Sharma T."/>
            <person name="Shen D."/>
            <person name="Roswanjaya Y."/>
            <person name="Wardhani T."/>
            <person name="Kalhor M.S."/>
            <person name="Jansen J."/>
            <person name="Van den Hoogen J."/>
            <person name="Gungor B."/>
            <person name="Hartog M."/>
            <person name="Hontelez J."/>
            <person name="Verver J."/>
            <person name="Yang W.-C."/>
            <person name="Schijlen E."/>
            <person name="Repin R."/>
            <person name="Schilthuizen M."/>
            <person name="Schranz E."/>
            <person name="Heidstra R."/>
            <person name="Miyata K."/>
            <person name="Fedorova E."/>
            <person name="Kohlen W."/>
            <person name="Bisseling T."/>
            <person name="Smit S."/>
            <person name="Geurts R."/>
        </authorList>
    </citation>
    <scope>NUCLEOTIDE SEQUENCE [LARGE SCALE GENOMIC DNA]</scope>
    <source>
        <strain evidence="2">cv. RG33-2</strain>
    </source>
</reference>